<dbReference type="InterPro" id="IPR037107">
    <property type="entry name" value="Put_OMP_sf"/>
</dbReference>
<evidence type="ECO:0000313" key="3">
    <source>
        <dbReference type="Proteomes" id="UP001058461"/>
    </source>
</evidence>
<keyword evidence="1" id="KW-0732">Signal</keyword>
<reference evidence="2" key="1">
    <citation type="submission" date="2021-04" db="EMBL/GenBank/DDBJ databases">
        <title>Oceanospirillales bacteria with DddD are important DMSP degraders in coastal seawater.</title>
        <authorList>
            <person name="Liu J."/>
        </authorList>
    </citation>
    <scope>NUCLEOTIDE SEQUENCE</scope>
    <source>
        <strain evidence="2">D13-1</strain>
    </source>
</reference>
<dbReference type="EMBL" id="CP073347">
    <property type="protein sequence ID" value="UTW13885.1"/>
    <property type="molecule type" value="Genomic_DNA"/>
</dbReference>
<feature type="signal peptide" evidence="1">
    <location>
        <begin position="1"/>
        <end position="21"/>
    </location>
</feature>
<organism evidence="2 3">
    <name type="scientific">Marinobacterium rhizophilum</name>
    <dbReference type="NCBI Taxonomy" id="420402"/>
    <lineage>
        <taxon>Bacteria</taxon>
        <taxon>Pseudomonadati</taxon>
        <taxon>Pseudomonadota</taxon>
        <taxon>Gammaproteobacteria</taxon>
        <taxon>Oceanospirillales</taxon>
        <taxon>Oceanospirillaceae</taxon>
        <taxon>Marinobacterium</taxon>
    </lineage>
</organism>
<protein>
    <submittedName>
        <fullName evidence="2">Lipid A deacylase LpxR family protein</fullName>
    </submittedName>
</protein>
<sequence length="345" mass="38812">MRINTLLLAAALPLLPVSVQADADAPWTYNFYLENDLFTQTDQNYTNGIRFSAVSPDIDNFLYDPRLPDWVLTVNDWFEPFYPVPESRIDSVRRNIVLTLGQQIFTPQDIDRTTVDLNDRPYAAWLYGGVGYHAKTRNKLNSVELNLGFVGPVALGQQAQDLVHEVRGFKKFQGWDNQIKNEPGLQLVYEHKRRSQTESRPSGLGADLIWHAGASLGNIATYTNLGAELRFGWHLPDDFGTSALRPGGDNSAPGRRDPRYYGSWGLHGFISVDGRWVLQDIFLDGNSWRNSHSVSKEPLVGEAAIGVSAIFERWKLSFARVHRSREFDGQASGHSYGSLSASYNY</sequence>
<accession>A0ABY5HNK2</accession>
<dbReference type="Pfam" id="PF09982">
    <property type="entry name" value="LpxR"/>
    <property type="match status" value="1"/>
</dbReference>
<dbReference type="InterPro" id="IPR018707">
    <property type="entry name" value="LpxR"/>
</dbReference>
<dbReference type="Gene3D" id="2.40.128.140">
    <property type="entry name" value="Outer membrane protein"/>
    <property type="match status" value="1"/>
</dbReference>
<feature type="chain" id="PRO_5046368428" evidence="1">
    <location>
        <begin position="22"/>
        <end position="345"/>
    </location>
</feature>
<keyword evidence="3" id="KW-1185">Reference proteome</keyword>
<name>A0ABY5HNK2_9GAMM</name>
<dbReference type="Proteomes" id="UP001058461">
    <property type="component" value="Chromosome"/>
</dbReference>
<proteinExistence type="predicted"/>
<evidence type="ECO:0000313" key="2">
    <source>
        <dbReference type="EMBL" id="UTW13885.1"/>
    </source>
</evidence>
<evidence type="ECO:0000256" key="1">
    <source>
        <dbReference type="SAM" id="SignalP"/>
    </source>
</evidence>
<gene>
    <name evidence="2" type="ORF">KDW95_09715</name>
</gene>
<dbReference type="RefSeq" id="WP_255856076.1">
    <property type="nucleotide sequence ID" value="NZ_CP073347.1"/>
</dbReference>